<dbReference type="OrthoDB" id="47494at2759"/>
<accession>A0A165DP10</accession>
<dbReference type="AlphaFoldDB" id="A0A165DP10"/>
<evidence type="ECO:0000313" key="8">
    <source>
        <dbReference type="Proteomes" id="UP000076842"/>
    </source>
</evidence>
<dbReference type="Proteomes" id="UP000076842">
    <property type="component" value="Unassembled WGS sequence"/>
</dbReference>
<dbReference type="SUPFAM" id="SSF51905">
    <property type="entry name" value="FAD/NAD(P)-binding domain"/>
    <property type="match status" value="1"/>
</dbReference>
<evidence type="ECO:0000256" key="4">
    <source>
        <dbReference type="ARBA" id="ARBA00023002"/>
    </source>
</evidence>
<dbReference type="InParanoid" id="A0A165DP10"/>
<dbReference type="Pfam" id="PF01494">
    <property type="entry name" value="FAD_binding_3"/>
    <property type="match status" value="1"/>
</dbReference>
<comment type="similarity">
    <text evidence="1">Belongs to the paxM FAD-dependent monooxygenase family.</text>
</comment>
<evidence type="ECO:0000256" key="3">
    <source>
        <dbReference type="ARBA" id="ARBA00022827"/>
    </source>
</evidence>
<dbReference type="PANTHER" id="PTHR13789:SF309">
    <property type="entry name" value="PUTATIVE (AFU_ORTHOLOGUE AFUA_6G14510)-RELATED"/>
    <property type="match status" value="1"/>
</dbReference>
<evidence type="ECO:0000256" key="2">
    <source>
        <dbReference type="ARBA" id="ARBA00022630"/>
    </source>
</evidence>
<dbReference type="PRINTS" id="PR00420">
    <property type="entry name" value="RNGMNOXGNASE"/>
</dbReference>
<evidence type="ECO:0000256" key="1">
    <source>
        <dbReference type="ARBA" id="ARBA00007992"/>
    </source>
</evidence>
<gene>
    <name evidence="7" type="ORF">CALCODRAFT_440450</name>
</gene>
<protein>
    <submittedName>
        <fullName evidence="7">FAD/NAD(P)-binding domain-containing protein</fullName>
    </submittedName>
</protein>
<dbReference type="STRING" id="1353952.A0A165DP10"/>
<reference evidence="7 8" key="1">
    <citation type="journal article" date="2016" name="Mol. Biol. Evol.">
        <title>Comparative Genomics of Early-Diverging Mushroom-Forming Fungi Provides Insights into the Origins of Lignocellulose Decay Capabilities.</title>
        <authorList>
            <person name="Nagy L.G."/>
            <person name="Riley R."/>
            <person name="Tritt A."/>
            <person name="Adam C."/>
            <person name="Daum C."/>
            <person name="Floudas D."/>
            <person name="Sun H."/>
            <person name="Yadav J.S."/>
            <person name="Pangilinan J."/>
            <person name="Larsson K.H."/>
            <person name="Matsuura K."/>
            <person name="Barry K."/>
            <person name="Labutti K."/>
            <person name="Kuo R."/>
            <person name="Ohm R.A."/>
            <person name="Bhattacharya S.S."/>
            <person name="Shirouzu T."/>
            <person name="Yoshinaga Y."/>
            <person name="Martin F.M."/>
            <person name="Grigoriev I.V."/>
            <person name="Hibbett D.S."/>
        </authorList>
    </citation>
    <scope>NUCLEOTIDE SEQUENCE [LARGE SCALE GENOMIC DNA]</scope>
    <source>
        <strain evidence="7 8">HHB12733</strain>
    </source>
</reference>
<dbReference type="InterPro" id="IPR002938">
    <property type="entry name" value="FAD-bd"/>
</dbReference>
<proteinExistence type="inferred from homology"/>
<evidence type="ECO:0000313" key="7">
    <source>
        <dbReference type="EMBL" id="KZT53221.1"/>
    </source>
</evidence>
<dbReference type="PANTHER" id="PTHR13789">
    <property type="entry name" value="MONOOXYGENASE"/>
    <property type="match status" value="1"/>
</dbReference>
<dbReference type="Gene3D" id="3.50.50.60">
    <property type="entry name" value="FAD/NAD(P)-binding domain"/>
    <property type="match status" value="1"/>
</dbReference>
<dbReference type="InterPro" id="IPR036188">
    <property type="entry name" value="FAD/NAD-bd_sf"/>
</dbReference>
<evidence type="ECO:0000259" key="6">
    <source>
        <dbReference type="Pfam" id="PF01494"/>
    </source>
</evidence>
<keyword evidence="8" id="KW-1185">Reference proteome</keyword>
<dbReference type="GO" id="GO:0071949">
    <property type="term" value="F:FAD binding"/>
    <property type="evidence" value="ECO:0007669"/>
    <property type="project" value="InterPro"/>
</dbReference>
<dbReference type="InterPro" id="IPR050493">
    <property type="entry name" value="FAD-dep_Monooxygenase_BioMet"/>
</dbReference>
<evidence type="ECO:0000256" key="5">
    <source>
        <dbReference type="ARBA" id="ARBA00023033"/>
    </source>
</evidence>
<keyword evidence="2" id="KW-0285">Flavoprotein</keyword>
<feature type="domain" description="FAD-binding" evidence="6">
    <location>
        <begin position="2"/>
        <end position="356"/>
    </location>
</feature>
<keyword evidence="3" id="KW-0274">FAD</keyword>
<name>A0A165DP10_9BASI</name>
<organism evidence="7 8">
    <name type="scientific">Calocera cornea HHB12733</name>
    <dbReference type="NCBI Taxonomy" id="1353952"/>
    <lineage>
        <taxon>Eukaryota</taxon>
        <taxon>Fungi</taxon>
        <taxon>Dikarya</taxon>
        <taxon>Basidiomycota</taxon>
        <taxon>Agaricomycotina</taxon>
        <taxon>Dacrymycetes</taxon>
        <taxon>Dacrymycetales</taxon>
        <taxon>Dacrymycetaceae</taxon>
        <taxon>Calocera</taxon>
    </lineage>
</organism>
<keyword evidence="5" id="KW-0503">Monooxygenase</keyword>
<keyword evidence="4" id="KW-0560">Oxidoreductase</keyword>
<sequence>MKVIIVGSGVAGPVLGMLLKHKGFDPVVYERSTHRGGGITVVPAPQTFRVFNILGLAEELLSIGAPIDSIISYSVLTSPPTELMRTDAPKEVRFSEGWPIMGIARDTFVKWIISKAEERGVPIIFGKGAKDVHEVEDKVIVTLTDGSEDEADLVIGADGLHSRVREILFGKDEADFCKLIEIGGHAKTPESLLPYKSTALHWYGSGIHLVSFPISHDGSERMWVCTMAEEKEAHETWHALTREQLHVIMKDLPMFNDPHWAGAPKDLITNHSHFVKYGLYDRPPLEKWHKGRIILAGDAAHPTSPHLGQGTNQAMEDAYHLVRVLCQFKDRKTPLEDALREYEKIRLPRVSALVKQARKEGELRVVIGKEACEKRDEELRKGFDREALQLYREATHGPYTGESAI</sequence>
<dbReference type="EMBL" id="KV424043">
    <property type="protein sequence ID" value="KZT53221.1"/>
    <property type="molecule type" value="Genomic_DNA"/>
</dbReference>
<dbReference type="GO" id="GO:0004497">
    <property type="term" value="F:monooxygenase activity"/>
    <property type="evidence" value="ECO:0007669"/>
    <property type="project" value="UniProtKB-KW"/>
</dbReference>